<feature type="compositionally biased region" description="Basic residues" evidence="1">
    <location>
        <begin position="191"/>
        <end position="209"/>
    </location>
</feature>
<reference evidence="2 3" key="1">
    <citation type="journal article" date="2011" name="Proc. Natl. Acad. Sci. U.S.A.">
        <title>Evolutionary erosion of yeast sex chromosomes by mating-type switching accidents.</title>
        <authorList>
            <person name="Gordon J.L."/>
            <person name="Armisen D."/>
            <person name="Proux-Wera E."/>
            <person name="Oheigeartaigh S.S."/>
            <person name="Byrne K.P."/>
            <person name="Wolfe K.H."/>
        </authorList>
    </citation>
    <scope>NUCLEOTIDE SEQUENCE [LARGE SCALE GENOMIC DNA]</scope>
    <source>
        <strain evidence="3">ATCC 24235 / CBS 4417 / NBRC 1672 / NRRL Y-8282 / UCD 70-5</strain>
    </source>
</reference>
<dbReference type="HOGENOM" id="CLU_082191_0_1_1"/>
<name>G8BUK3_TETPH</name>
<sequence length="209" mass="22202">MGSKYMISTGRGGAGNIHSSETKAAPKMVRQGSQTPNIIQPVYSTGRGGAGNMRKNVDPKLTRKAQDVEECGEETDRSPDDDFINIDDVVEKSHDSDLIDDSVTPIQILKGNSVNAAISNVRSQSATANNLSGSSGRSKSRRNSIKKTSTGGDKPKAIAIGRGGAGNMLSPSASNKSLEAYLSNTSYDRAKAKKTRKNKSHKKSNCIIC</sequence>
<gene>
    <name evidence="2" type="primary">TPHA0F03080</name>
    <name evidence="2" type="ordered locus">TPHA_0F03080</name>
</gene>
<dbReference type="RefSeq" id="XP_003686223.1">
    <property type="nucleotide sequence ID" value="XM_003686175.1"/>
</dbReference>
<dbReference type="EMBL" id="HE612861">
    <property type="protein sequence ID" value="CCE63789.1"/>
    <property type="molecule type" value="Genomic_DNA"/>
</dbReference>
<evidence type="ECO:0000256" key="1">
    <source>
        <dbReference type="SAM" id="MobiDB-lite"/>
    </source>
</evidence>
<dbReference type="PANTHER" id="PTHR34693">
    <property type="entry name" value="PROTEIN PAR32"/>
    <property type="match status" value="1"/>
</dbReference>
<dbReference type="eggNOG" id="ENOG502S3S2">
    <property type="taxonomic scope" value="Eukaryota"/>
</dbReference>
<dbReference type="OMA" id="YKVTFGR"/>
<feature type="compositionally biased region" description="Basic and acidic residues" evidence="1">
    <location>
        <begin position="55"/>
        <end position="67"/>
    </location>
</feature>
<evidence type="ECO:0000313" key="2">
    <source>
        <dbReference type="EMBL" id="CCE63789.1"/>
    </source>
</evidence>
<dbReference type="Proteomes" id="UP000005666">
    <property type="component" value="Chromosome 6"/>
</dbReference>
<dbReference type="InterPro" id="IPR053203">
    <property type="entry name" value="Cisplatin_resist-associated"/>
</dbReference>
<feature type="region of interest" description="Disordered" evidence="1">
    <location>
        <begin position="186"/>
        <end position="209"/>
    </location>
</feature>
<proteinExistence type="predicted"/>
<dbReference type="KEGG" id="tpf:TPHA_0F03080"/>
<protein>
    <submittedName>
        <fullName evidence="2">Uncharacterized protein</fullName>
    </submittedName>
</protein>
<dbReference type="OrthoDB" id="3063476at2759"/>
<feature type="region of interest" description="Disordered" evidence="1">
    <location>
        <begin position="121"/>
        <end position="173"/>
    </location>
</feature>
<feature type="region of interest" description="Disordered" evidence="1">
    <location>
        <begin position="1"/>
        <end position="84"/>
    </location>
</feature>
<accession>G8BUK3</accession>
<dbReference type="PANTHER" id="PTHR34693:SF1">
    <property type="entry name" value="PROTEIN PAR32"/>
    <property type="match status" value="1"/>
</dbReference>
<dbReference type="InterPro" id="IPR022024">
    <property type="entry name" value="DUF3602"/>
</dbReference>
<keyword evidence="3" id="KW-1185">Reference proteome</keyword>
<evidence type="ECO:0000313" key="3">
    <source>
        <dbReference type="Proteomes" id="UP000005666"/>
    </source>
</evidence>
<dbReference type="Pfam" id="PF12223">
    <property type="entry name" value="DUF3602"/>
    <property type="match status" value="2"/>
</dbReference>
<dbReference type="AlphaFoldDB" id="G8BUK3"/>
<organism evidence="2 3">
    <name type="scientific">Tetrapisispora phaffii (strain ATCC 24235 / CBS 4417 / NBRC 1672 / NRRL Y-8282 / UCD 70-5)</name>
    <name type="common">Yeast</name>
    <name type="synonym">Fabospora phaffii</name>
    <dbReference type="NCBI Taxonomy" id="1071381"/>
    <lineage>
        <taxon>Eukaryota</taxon>
        <taxon>Fungi</taxon>
        <taxon>Dikarya</taxon>
        <taxon>Ascomycota</taxon>
        <taxon>Saccharomycotina</taxon>
        <taxon>Saccharomycetes</taxon>
        <taxon>Saccharomycetales</taxon>
        <taxon>Saccharomycetaceae</taxon>
        <taxon>Tetrapisispora</taxon>
    </lineage>
</organism>
<dbReference type="GeneID" id="11535545"/>